<evidence type="ECO:0000313" key="12">
    <source>
        <dbReference type="Proteomes" id="UP000596857"/>
    </source>
</evidence>
<evidence type="ECO:0000259" key="10">
    <source>
        <dbReference type="Pfam" id="PF25198"/>
    </source>
</evidence>
<dbReference type="InterPro" id="IPR038501">
    <property type="entry name" value="Spore_GerAC_C_sf"/>
</dbReference>
<keyword evidence="4 8" id="KW-0732">Signal</keyword>
<dbReference type="PANTHER" id="PTHR35789:SF1">
    <property type="entry name" value="SPORE GERMINATION PROTEIN B3"/>
    <property type="match status" value="1"/>
</dbReference>
<dbReference type="EMBL" id="WHOB01000029">
    <property type="protein sequence ID" value="NOU79612.1"/>
    <property type="molecule type" value="Genomic_DNA"/>
</dbReference>
<dbReference type="NCBIfam" id="TIGR02887">
    <property type="entry name" value="spore_ger_x_C"/>
    <property type="match status" value="1"/>
</dbReference>
<dbReference type="PANTHER" id="PTHR35789">
    <property type="entry name" value="SPORE GERMINATION PROTEIN B3"/>
    <property type="match status" value="1"/>
</dbReference>
<evidence type="ECO:0000256" key="3">
    <source>
        <dbReference type="ARBA" id="ARBA00022544"/>
    </source>
</evidence>
<evidence type="ECO:0000256" key="5">
    <source>
        <dbReference type="ARBA" id="ARBA00023136"/>
    </source>
</evidence>
<dbReference type="PROSITE" id="PS51257">
    <property type="entry name" value="PROKAR_LIPOPROTEIN"/>
    <property type="match status" value="1"/>
</dbReference>
<keyword evidence="12" id="KW-1185">Reference proteome</keyword>
<accession>A0ABX1YFC4</accession>
<feature type="domain" description="Spore germination protein N-terminal" evidence="10">
    <location>
        <begin position="26"/>
        <end position="203"/>
    </location>
</feature>
<comment type="caution">
    <text evidence="11">The sequence shown here is derived from an EMBL/GenBank/DDBJ whole genome shotgun (WGS) entry which is preliminary data.</text>
</comment>
<feature type="signal peptide" evidence="8">
    <location>
        <begin position="1"/>
        <end position="24"/>
    </location>
</feature>
<dbReference type="InterPro" id="IPR008844">
    <property type="entry name" value="Spore_GerAC-like"/>
</dbReference>
<keyword evidence="5" id="KW-0472">Membrane</keyword>
<dbReference type="Pfam" id="PF25198">
    <property type="entry name" value="Spore_GerAC_N"/>
    <property type="match status" value="1"/>
</dbReference>
<evidence type="ECO:0000256" key="2">
    <source>
        <dbReference type="ARBA" id="ARBA00007886"/>
    </source>
</evidence>
<evidence type="ECO:0000259" key="9">
    <source>
        <dbReference type="Pfam" id="PF05504"/>
    </source>
</evidence>
<evidence type="ECO:0000256" key="7">
    <source>
        <dbReference type="ARBA" id="ARBA00023288"/>
    </source>
</evidence>
<gene>
    <name evidence="11" type="ORF">GC101_12075</name>
</gene>
<dbReference type="Gene3D" id="3.30.300.210">
    <property type="entry name" value="Nutrient germinant receptor protein C, domain 3"/>
    <property type="match status" value="1"/>
</dbReference>
<dbReference type="RefSeq" id="WP_171717468.1">
    <property type="nucleotide sequence ID" value="NZ_WHOB01000029.1"/>
</dbReference>
<comment type="subcellular location">
    <subcellularLocation>
        <location evidence="1">Membrane</location>
        <topology evidence="1">Lipid-anchor</topology>
    </subcellularLocation>
</comment>
<protein>
    <submittedName>
        <fullName evidence="11">Ger(X)C family spore germination protein</fullName>
    </submittedName>
</protein>
<dbReference type="Pfam" id="PF05504">
    <property type="entry name" value="Spore_GerAC"/>
    <property type="match status" value="1"/>
</dbReference>
<sequence length="410" mass="45604">MNTQRKALCLILCLPLLSALLSGCWDDRELNELGVTSGSAYDWENNEWKATYQVINPSSGASGMGGSGGGSTSSPPFVTFTVKGRTIMEAIERTNLTSTREMFFSHSRITVIGESLAKHGINQLIDMFLRKQDARETVYVFISKGEAGDILDQLMQLTKNQGSGIQLMIEQESRLLSYYPGTRLFELAMSLASESGSAVLPEILLTGPGIMDETSETGRTDLPSRLALGRLGVLKGEKFVGWLSQKQAFGLSFMTDNIETATIAFASQPRKSDKLDASFILQNSWTNVHPVWAKDHFIMDIDIKGSGVLTELGSVMDLNDRKAISEMEASLERQVLDLVNNSWTEVKKLGADVTGFAVRVHRSDRKRWKQIEKEKSWDSVFQEIEIRPHVSFQIERTGLSNKSFKSVQQE</sequence>
<evidence type="ECO:0000256" key="8">
    <source>
        <dbReference type="SAM" id="SignalP"/>
    </source>
</evidence>
<reference evidence="11 12" key="1">
    <citation type="submission" date="2019-10" db="EMBL/GenBank/DDBJ databases">
        <title>Description of Paenibacillus terricola sp. nov.</title>
        <authorList>
            <person name="Carlier A."/>
            <person name="Qi S."/>
        </authorList>
    </citation>
    <scope>NUCLEOTIDE SEQUENCE [LARGE SCALE GENOMIC DNA]</scope>
    <source>
        <strain evidence="11 12">LMG 31459</strain>
    </source>
</reference>
<keyword evidence="7" id="KW-0449">Lipoprotein</keyword>
<proteinExistence type="inferred from homology"/>
<dbReference type="Proteomes" id="UP000596857">
    <property type="component" value="Unassembled WGS sequence"/>
</dbReference>
<name>A0ABX1YFC4_9BACL</name>
<feature type="chain" id="PRO_5045579070" evidence="8">
    <location>
        <begin position="25"/>
        <end position="410"/>
    </location>
</feature>
<evidence type="ECO:0000313" key="11">
    <source>
        <dbReference type="EMBL" id="NOU79612.1"/>
    </source>
</evidence>
<evidence type="ECO:0000256" key="6">
    <source>
        <dbReference type="ARBA" id="ARBA00023139"/>
    </source>
</evidence>
<dbReference type="InterPro" id="IPR046953">
    <property type="entry name" value="Spore_GerAC-like_C"/>
</dbReference>
<keyword evidence="3" id="KW-0309">Germination</keyword>
<dbReference type="InterPro" id="IPR057336">
    <property type="entry name" value="GerAC_N"/>
</dbReference>
<organism evidence="11 12">
    <name type="scientific">Paenibacillus phytohabitans</name>
    <dbReference type="NCBI Taxonomy" id="2654978"/>
    <lineage>
        <taxon>Bacteria</taxon>
        <taxon>Bacillati</taxon>
        <taxon>Bacillota</taxon>
        <taxon>Bacilli</taxon>
        <taxon>Bacillales</taxon>
        <taxon>Paenibacillaceae</taxon>
        <taxon>Paenibacillus</taxon>
    </lineage>
</organism>
<keyword evidence="6" id="KW-0564">Palmitate</keyword>
<evidence type="ECO:0000256" key="1">
    <source>
        <dbReference type="ARBA" id="ARBA00004635"/>
    </source>
</evidence>
<evidence type="ECO:0000256" key="4">
    <source>
        <dbReference type="ARBA" id="ARBA00022729"/>
    </source>
</evidence>
<feature type="domain" description="Spore germination GerAC-like C-terminal" evidence="9">
    <location>
        <begin position="231"/>
        <end position="398"/>
    </location>
</feature>
<comment type="similarity">
    <text evidence="2">Belongs to the GerABKC lipoprotein family.</text>
</comment>